<evidence type="ECO:0000313" key="2">
    <source>
        <dbReference type="EMBL" id="EMS51662.1"/>
    </source>
</evidence>
<evidence type="ECO:0000256" key="1">
    <source>
        <dbReference type="SAM" id="MobiDB-lite"/>
    </source>
</evidence>
<dbReference type="AlphaFoldDB" id="M7YVQ3"/>
<gene>
    <name evidence="2" type="ORF">TRIUR3_33393</name>
</gene>
<feature type="compositionally biased region" description="Basic and acidic residues" evidence="1">
    <location>
        <begin position="66"/>
        <end position="75"/>
    </location>
</feature>
<proteinExistence type="predicted"/>
<protein>
    <submittedName>
        <fullName evidence="2">Uncharacterized protein</fullName>
    </submittedName>
</protein>
<accession>M7YVQ3</accession>
<sequence length="147" mass="15614">MATPRVSSLIRQAMGTTAELVSKCDAATAVQFIKKTTALPPNAARQRAALLPLPDGGAASRCGPRPRADSPRHDGSTPWPEHGGTLRRMLDPASSVQIRDPPWRLVHPEFLASAVYVLPELQGAASRILLRPSASSNPLSLPVPGRS</sequence>
<reference evidence="2" key="1">
    <citation type="journal article" date="2013" name="Nature">
        <title>Draft genome of the wheat A-genome progenitor Triticum urartu.</title>
        <authorList>
            <person name="Ling H.Q."/>
            <person name="Zhao S."/>
            <person name="Liu D."/>
            <person name="Wang J."/>
            <person name="Sun H."/>
            <person name="Zhang C."/>
            <person name="Fan H."/>
            <person name="Li D."/>
            <person name="Dong L."/>
            <person name="Tao Y."/>
            <person name="Gao C."/>
            <person name="Wu H."/>
            <person name="Li Y."/>
            <person name="Cui Y."/>
            <person name="Guo X."/>
            <person name="Zheng S."/>
            <person name="Wang B."/>
            <person name="Yu K."/>
            <person name="Liang Q."/>
            <person name="Yang W."/>
            <person name="Lou X."/>
            <person name="Chen J."/>
            <person name="Feng M."/>
            <person name="Jian J."/>
            <person name="Zhang X."/>
            <person name="Luo G."/>
            <person name="Jiang Y."/>
            <person name="Liu J."/>
            <person name="Wang Z."/>
            <person name="Sha Y."/>
            <person name="Zhang B."/>
            <person name="Wu H."/>
            <person name="Tang D."/>
            <person name="Shen Q."/>
            <person name="Xue P."/>
            <person name="Zou S."/>
            <person name="Wang X."/>
            <person name="Liu X."/>
            <person name="Wang F."/>
            <person name="Yang Y."/>
            <person name="An X."/>
            <person name="Dong Z."/>
            <person name="Zhang K."/>
            <person name="Zhang X."/>
            <person name="Luo M.C."/>
            <person name="Dvorak J."/>
            <person name="Tong Y."/>
            <person name="Wang J."/>
            <person name="Yang H."/>
            <person name="Li Z."/>
            <person name="Wang D."/>
            <person name="Zhang A."/>
            <person name="Wang J."/>
        </authorList>
    </citation>
    <scope>NUCLEOTIDE SEQUENCE</scope>
</reference>
<feature type="compositionally biased region" description="Low complexity" evidence="1">
    <location>
        <begin position="46"/>
        <end position="59"/>
    </location>
</feature>
<dbReference type="EMBL" id="KD217456">
    <property type="protein sequence ID" value="EMS51662.1"/>
    <property type="molecule type" value="Genomic_DNA"/>
</dbReference>
<organism evidence="2">
    <name type="scientific">Triticum urartu</name>
    <name type="common">Red wild einkorn</name>
    <name type="synonym">Crithodium urartu</name>
    <dbReference type="NCBI Taxonomy" id="4572"/>
    <lineage>
        <taxon>Eukaryota</taxon>
        <taxon>Viridiplantae</taxon>
        <taxon>Streptophyta</taxon>
        <taxon>Embryophyta</taxon>
        <taxon>Tracheophyta</taxon>
        <taxon>Spermatophyta</taxon>
        <taxon>Magnoliopsida</taxon>
        <taxon>Liliopsida</taxon>
        <taxon>Poales</taxon>
        <taxon>Poaceae</taxon>
        <taxon>BOP clade</taxon>
        <taxon>Pooideae</taxon>
        <taxon>Triticodae</taxon>
        <taxon>Triticeae</taxon>
        <taxon>Triticinae</taxon>
        <taxon>Triticum</taxon>
    </lineage>
</organism>
<name>M7YVQ3_TRIUA</name>
<feature type="region of interest" description="Disordered" evidence="1">
    <location>
        <begin position="46"/>
        <end position="87"/>
    </location>
</feature>